<feature type="non-terminal residue" evidence="9">
    <location>
        <position position="1"/>
    </location>
</feature>
<keyword evidence="5" id="KW-0156">Chromatin regulator</keyword>
<dbReference type="PANTHER" id="PTHR10625">
    <property type="entry name" value="HISTONE DEACETYLASE HDAC1-RELATED"/>
    <property type="match status" value="1"/>
</dbReference>
<dbReference type="PANTHER" id="PTHR10625:SF5">
    <property type="entry name" value="HISTONE DEACETYLASE"/>
    <property type="match status" value="1"/>
</dbReference>
<feature type="domain" description="Histone deacetylase" evidence="8">
    <location>
        <begin position="1"/>
        <end position="113"/>
    </location>
</feature>
<keyword evidence="6" id="KW-0805">Transcription regulation</keyword>
<dbReference type="Gene3D" id="3.40.800.20">
    <property type="entry name" value="Histone deacetylase domain"/>
    <property type="match status" value="1"/>
</dbReference>
<name>A0A0F9L743_9ZZZZ</name>
<evidence type="ECO:0000256" key="6">
    <source>
        <dbReference type="ARBA" id="ARBA00023015"/>
    </source>
</evidence>
<evidence type="ECO:0000256" key="2">
    <source>
        <dbReference type="ARBA" id="ARBA00012111"/>
    </source>
</evidence>
<dbReference type="SUPFAM" id="SSF52768">
    <property type="entry name" value="Arginase/deacetylase"/>
    <property type="match status" value="1"/>
</dbReference>
<dbReference type="InterPro" id="IPR023801">
    <property type="entry name" value="His_deacetylse_dom"/>
</dbReference>
<proteinExistence type="inferred from homology"/>
<dbReference type="GO" id="GO:0000118">
    <property type="term" value="C:histone deacetylase complex"/>
    <property type="evidence" value="ECO:0007669"/>
    <property type="project" value="TreeGrafter"/>
</dbReference>
<keyword evidence="7" id="KW-0804">Transcription</keyword>
<evidence type="ECO:0000256" key="3">
    <source>
        <dbReference type="ARBA" id="ARBA00022491"/>
    </source>
</evidence>
<evidence type="ECO:0000256" key="5">
    <source>
        <dbReference type="ARBA" id="ARBA00022853"/>
    </source>
</evidence>
<evidence type="ECO:0000259" key="8">
    <source>
        <dbReference type="Pfam" id="PF00850"/>
    </source>
</evidence>
<dbReference type="GO" id="GO:0040029">
    <property type="term" value="P:epigenetic regulation of gene expression"/>
    <property type="evidence" value="ECO:0007669"/>
    <property type="project" value="TreeGrafter"/>
</dbReference>
<dbReference type="Pfam" id="PF00850">
    <property type="entry name" value="Hist_deacetyl"/>
    <property type="match status" value="1"/>
</dbReference>
<evidence type="ECO:0000256" key="7">
    <source>
        <dbReference type="ARBA" id="ARBA00023163"/>
    </source>
</evidence>
<gene>
    <name evidence="9" type="ORF">LCGC14_1236680</name>
</gene>
<accession>A0A0F9L743</accession>
<dbReference type="EMBL" id="LAZR01006647">
    <property type="protein sequence ID" value="KKM90639.1"/>
    <property type="molecule type" value="Genomic_DNA"/>
</dbReference>
<sequence length="144" mass="15018">GALTDIGAGLGEGSVVNVPMPGGAGDAAYLKALRELLVPAADFFKPDLILVSAGFDAHSFDLALNVTYEGFAAMTGVLQQIADKHCNGRLAMILEGGYNTESLSRSVHSVLRVMAGAEPPEPRVCGIEEVDAAIEFHKGAFESD</sequence>
<comment type="similarity">
    <text evidence="1">Belongs to the histone deacetylase family. HD type 2 subfamily.</text>
</comment>
<comment type="caution">
    <text evidence="9">The sequence shown here is derived from an EMBL/GenBank/DDBJ whole genome shotgun (WGS) entry which is preliminary data.</text>
</comment>
<dbReference type="GO" id="GO:0141221">
    <property type="term" value="F:histone deacetylase activity, hydrolytic mechanism"/>
    <property type="evidence" value="ECO:0007669"/>
    <property type="project" value="UniProtKB-EC"/>
</dbReference>
<dbReference type="EC" id="3.5.1.98" evidence="2"/>
<organism evidence="9">
    <name type="scientific">marine sediment metagenome</name>
    <dbReference type="NCBI Taxonomy" id="412755"/>
    <lineage>
        <taxon>unclassified sequences</taxon>
        <taxon>metagenomes</taxon>
        <taxon>ecological metagenomes</taxon>
    </lineage>
</organism>
<dbReference type="AlphaFoldDB" id="A0A0F9L743"/>
<protein>
    <recommendedName>
        <fullName evidence="2">histone deacetylase</fullName>
        <ecNumber evidence="2">3.5.1.98</ecNumber>
    </recommendedName>
</protein>
<dbReference type="InterPro" id="IPR023696">
    <property type="entry name" value="Ureohydrolase_dom_sf"/>
</dbReference>
<keyword evidence="3" id="KW-0678">Repressor</keyword>
<keyword evidence="4" id="KW-0378">Hydrolase</keyword>
<dbReference type="InterPro" id="IPR037138">
    <property type="entry name" value="His_deacetylse_dom_sf"/>
</dbReference>
<evidence type="ECO:0000313" key="9">
    <source>
        <dbReference type="EMBL" id="KKM90639.1"/>
    </source>
</evidence>
<evidence type="ECO:0000256" key="4">
    <source>
        <dbReference type="ARBA" id="ARBA00022801"/>
    </source>
</evidence>
<reference evidence="9" key="1">
    <citation type="journal article" date="2015" name="Nature">
        <title>Complex archaea that bridge the gap between prokaryotes and eukaryotes.</title>
        <authorList>
            <person name="Spang A."/>
            <person name="Saw J.H."/>
            <person name="Jorgensen S.L."/>
            <person name="Zaremba-Niedzwiedzka K."/>
            <person name="Martijn J."/>
            <person name="Lind A.E."/>
            <person name="van Eijk R."/>
            <person name="Schleper C."/>
            <person name="Guy L."/>
            <person name="Ettema T.J."/>
        </authorList>
    </citation>
    <scope>NUCLEOTIDE SEQUENCE</scope>
</reference>
<evidence type="ECO:0000256" key="1">
    <source>
        <dbReference type="ARBA" id="ARBA00007738"/>
    </source>
</evidence>